<dbReference type="PANTHER" id="PTHR47683:SF2">
    <property type="entry name" value="RNA-BINDING S4 DOMAIN-CONTAINING PROTEIN"/>
    <property type="match status" value="1"/>
</dbReference>
<comment type="caution">
    <text evidence="7">The sequence shown here is derived from an EMBL/GenBank/DDBJ whole genome shotgun (WGS) entry which is preliminary data.</text>
</comment>
<dbReference type="NCBIfam" id="TIGR00093">
    <property type="entry name" value="pseudouridine synthase"/>
    <property type="match status" value="1"/>
</dbReference>
<dbReference type="InterPro" id="IPR000748">
    <property type="entry name" value="PsdUridine_synth_RsuA/RluB/E/F"/>
</dbReference>
<dbReference type="SUPFAM" id="SSF55174">
    <property type="entry name" value="Alpha-L RNA-binding motif"/>
    <property type="match status" value="1"/>
</dbReference>
<accession>A0A2D6YFD0</accession>
<dbReference type="InterPro" id="IPR006145">
    <property type="entry name" value="PsdUridine_synth_RsuA/RluA"/>
</dbReference>
<evidence type="ECO:0000256" key="4">
    <source>
        <dbReference type="RuleBase" id="RU003887"/>
    </source>
</evidence>
<dbReference type="Gene3D" id="3.30.70.580">
    <property type="entry name" value="Pseudouridine synthase I, catalytic domain, N-terminal subdomain"/>
    <property type="match status" value="1"/>
</dbReference>
<dbReference type="InterPro" id="IPR020094">
    <property type="entry name" value="TruA/RsuA/RluB/E/F_N"/>
</dbReference>
<dbReference type="GO" id="GO:0120159">
    <property type="term" value="F:rRNA pseudouridine synthase activity"/>
    <property type="evidence" value="ECO:0007669"/>
    <property type="project" value="UniProtKB-ARBA"/>
</dbReference>
<reference evidence="8" key="1">
    <citation type="submission" date="2017-09" db="EMBL/GenBank/DDBJ databases">
        <title>The Reconstruction of 2,631 Draft Metagenome-Assembled Genomes from the Global Oceans.</title>
        <authorList>
            <person name="Tully B.J."/>
            <person name="Graham E.D."/>
            <person name="Heidelberg J.F."/>
        </authorList>
    </citation>
    <scope>NUCLEOTIDE SEQUENCE [LARGE SCALE GENOMIC DNA]</scope>
</reference>
<keyword evidence="3" id="KW-0694">RNA-binding</keyword>
<dbReference type="SUPFAM" id="SSF55120">
    <property type="entry name" value="Pseudouridine synthase"/>
    <property type="match status" value="1"/>
</dbReference>
<dbReference type="PROSITE" id="PS50889">
    <property type="entry name" value="S4"/>
    <property type="match status" value="1"/>
</dbReference>
<dbReference type="Pfam" id="PF00849">
    <property type="entry name" value="PseudoU_synth_2"/>
    <property type="match status" value="1"/>
</dbReference>
<dbReference type="Pfam" id="PF01479">
    <property type="entry name" value="S4"/>
    <property type="match status" value="1"/>
</dbReference>
<name>A0A2D6YFD0_9DELT</name>
<keyword evidence="2 4" id="KW-0413">Isomerase</keyword>
<evidence type="ECO:0000256" key="3">
    <source>
        <dbReference type="PROSITE-ProRule" id="PRU00182"/>
    </source>
</evidence>
<dbReference type="Proteomes" id="UP000226525">
    <property type="component" value="Unassembled WGS sequence"/>
</dbReference>
<evidence type="ECO:0000259" key="5">
    <source>
        <dbReference type="Pfam" id="PF00849"/>
    </source>
</evidence>
<sequence length="236" mass="26864">MAQAGIASRRAAEKMILEGIVSLNGQTVTELGQRMVPGRDHLVVDGKKVRLPEVGQRRVYALYKPKNCITSLSDPEGRRTIVDYFPRKSQRLFPVGRLDYDAEGLLLLTNDGEFAHLIMHPRFKIAKSYFVKVRGLIQFSEMESLRRGPVIDGRSHMPVQSKILHQRNDKTWLEVILHEGTNQQIKKMFLGLGYPVLKIKRFRIGSIGLETLRPGEHRILSKEERQQLLDLAGSSI</sequence>
<dbReference type="AlphaFoldDB" id="A0A2D6YFD0"/>
<feature type="domain" description="RNA-binding S4" evidence="6">
    <location>
        <begin position="1"/>
        <end position="34"/>
    </location>
</feature>
<dbReference type="InterPro" id="IPR018496">
    <property type="entry name" value="PsdUridine_synth_RsuA/RluB_CS"/>
</dbReference>
<dbReference type="Gene3D" id="3.30.70.1560">
    <property type="entry name" value="Alpha-L RNA-binding motif"/>
    <property type="match status" value="1"/>
</dbReference>
<proteinExistence type="inferred from homology"/>
<dbReference type="GO" id="GO:0000455">
    <property type="term" value="P:enzyme-directed rRNA pseudouridine synthesis"/>
    <property type="evidence" value="ECO:0007669"/>
    <property type="project" value="UniProtKB-ARBA"/>
</dbReference>
<comment type="similarity">
    <text evidence="1 4">Belongs to the pseudouridine synthase RsuA family.</text>
</comment>
<dbReference type="PROSITE" id="PS01149">
    <property type="entry name" value="PSI_RSU"/>
    <property type="match status" value="1"/>
</dbReference>
<dbReference type="GO" id="GO:0003723">
    <property type="term" value="F:RNA binding"/>
    <property type="evidence" value="ECO:0007669"/>
    <property type="project" value="UniProtKB-KW"/>
</dbReference>
<protein>
    <recommendedName>
        <fullName evidence="4">Pseudouridine synthase</fullName>
        <ecNumber evidence="4">5.4.99.-</ecNumber>
    </recommendedName>
</protein>
<dbReference type="InterPro" id="IPR042092">
    <property type="entry name" value="PsdUridine_s_RsuA/RluB/E/F_cat"/>
</dbReference>
<organism evidence="7 8">
    <name type="scientific">SAR324 cluster bacterium</name>
    <dbReference type="NCBI Taxonomy" id="2024889"/>
    <lineage>
        <taxon>Bacteria</taxon>
        <taxon>Deltaproteobacteria</taxon>
        <taxon>SAR324 cluster</taxon>
    </lineage>
</organism>
<dbReference type="CDD" id="cd02870">
    <property type="entry name" value="PseudoU_synth_RsuA_like"/>
    <property type="match status" value="1"/>
</dbReference>
<evidence type="ECO:0000256" key="2">
    <source>
        <dbReference type="ARBA" id="ARBA00023235"/>
    </source>
</evidence>
<gene>
    <name evidence="7" type="ORF">CMN54_00260</name>
</gene>
<dbReference type="InterPro" id="IPR050343">
    <property type="entry name" value="RsuA_PseudoU_synthase"/>
</dbReference>
<evidence type="ECO:0000256" key="1">
    <source>
        <dbReference type="ARBA" id="ARBA00008348"/>
    </source>
</evidence>
<feature type="domain" description="Pseudouridine synthase RsuA/RluA-like" evidence="5">
    <location>
        <begin position="59"/>
        <end position="189"/>
    </location>
</feature>
<dbReference type="CDD" id="cd00165">
    <property type="entry name" value="S4"/>
    <property type="match status" value="1"/>
</dbReference>
<dbReference type="InterPro" id="IPR002942">
    <property type="entry name" value="S4_RNA-bd"/>
</dbReference>
<dbReference type="Gene3D" id="3.10.290.10">
    <property type="entry name" value="RNA-binding S4 domain"/>
    <property type="match status" value="1"/>
</dbReference>
<evidence type="ECO:0000313" key="8">
    <source>
        <dbReference type="Proteomes" id="UP000226525"/>
    </source>
</evidence>
<dbReference type="PANTHER" id="PTHR47683">
    <property type="entry name" value="PSEUDOURIDINE SYNTHASE FAMILY PROTEIN-RELATED"/>
    <property type="match status" value="1"/>
</dbReference>
<evidence type="ECO:0000313" key="7">
    <source>
        <dbReference type="EMBL" id="MAH61888.1"/>
    </source>
</evidence>
<evidence type="ECO:0000259" key="6">
    <source>
        <dbReference type="Pfam" id="PF01479"/>
    </source>
</evidence>
<dbReference type="EC" id="5.4.99.-" evidence="4"/>
<dbReference type="InterPro" id="IPR020103">
    <property type="entry name" value="PsdUridine_synth_cat_dom_sf"/>
</dbReference>
<dbReference type="InterPro" id="IPR036986">
    <property type="entry name" value="S4_RNA-bd_sf"/>
</dbReference>
<dbReference type="EMBL" id="NZEX01000003">
    <property type="protein sequence ID" value="MAH61888.1"/>
    <property type="molecule type" value="Genomic_DNA"/>
</dbReference>